<feature type="transmembrane region" description="Helical" evidence="1">
    <location>
        <begin position="97"/>
        <end position="115"/>
    </location>
</feature>
<keyword evidence="1" id="KW-0472">Membrane</keyword>
<feature type="transmembrane region" description="Helical" evidence="1">
    <location>
        <begin position="149"/>
        <end position="166"/>
    </location>
</feature>
<evidence type="ECO:0000313" key="2">
    <source>
        <dbReference type="EMBL" id="QHU36568.1"/>
    </source>
</evidence>
<keyword evidence="1" id="KW-0812">Transmembrane</keyword>
<evidence type="ECO:0000256" key="1">
    <source>
        <dbReference type="SAM" id="Phobius"/>
    </source>
</evidence>
<feature type="transmembrane region" description="Helical" evidence="1">
    <location>
        <begin position="194"/>
        <end position="214"/>
    </location>
</feature>
<dbReference type="AlphaFoldDB" id="A0A6C0M2M5"/>
<feature type="transmembrane region" description="Helical" evidence="1">
    <location>
        <begin position="171"/>
        <end position="188"/>
    </location>
</feature>
<reference evidence="2" key="1">
    <citation type="journal article" date="2020" name="Nature">
        <title>Giant virus diversity and host interactions through global metagenomics.</title>
        <authorList>
            <person name="Schulz F."/>
            <person name="Roux S."/>
            <person name="Paez-Espino D."/>
            <person name="Jungbluth S."/>
            <person name="Walsh D.A."/>
            <person name="Denef V.J."/>
            <person name="McMahon K.D."/>
            <person name="Konstantinidis K.T."/>
            <person name="Eloe-Fadrosh E.A."/>
            <person name="Kyrpides N.C."/>
            <person name="Woyke T."/>
        </authorList>
    </citation>
    <scope>NUCLEOTIDE SEQUENCE</scope>
    <source>
        <strain evidence="2">GVMAG-S-1035231-58</strain>
    </source>
</reference>
<feature type="transmembrane region" description="Helical" evidence="1">
    <location>
        <begin position="12"/>
        <end position="45"/>
    </location>
</feature>
<sequence>MCYSRESSLKTSLVSGAAIVYLLMSGIPHFQWLGVALFGWCAMQFDEFLLWSENPREGCTETNKLITATLIPLAVFLQGVTAMLGAFFVYPASTLKPYAIGWVVLSAATVYAMHFHNPDKLCTTLTKEGHLNWARTSDWSHIPLTRISMGYYYWAFVIFLPLLYLWNRSLLFLAALTTLPAIGFYYGQTTDSGASIWCYYTSWSSAIAALGLFLKQAGIYDVLRAP</sequence>
<organism evidence="2">
    <name type="scientific">viral metagenome</name>
    <dbReference type="NCBI Taxonomy" id="1070528"/>
    <lineage>
        <taxon>unclassified sequences</taxon>
        <taxon>metagenomes</taxon>
        <taxon>organismal metagenomes</taxon>
    </lineage>
</organism>
<feature type="transmembrane region" description="Helical" evidence="1">
    <location>
        <begin position="65"/>
        <end position="90"/>
    </location>
</feature>
<protein>
    <submittedName>
        <fullName evidence="2">Uncharacterized protein</fullName>
    </submittedName>
</protein>
<accession>A0A6C0M2M5</accession>
<proteinExistence type="predicted"/>
<keyword evidence="1" id="KW-1133">Transmembrane helix</keyword>
<name>A0A6C0M2M5_9ZZZZ</name>
<dbReference type="EMBL" id="MN740640">
    <property type="protein sequence ID" value="QHU36568.1"/>
    <property type="molecule type" value="Genomic_DNA"/>
</dbReference>